<feature type="domain" description="Large ribosomal subunit protein bL12 C-terminal" evidence="3">
    <location>
        <begin position="73"/>
        <end position="137"/>
    </location>
</feature>
<dbReference type="Proteomes" id="UP000789739">
    <property type="component" value="Unassembled WGS sequence"/>
</dbReference>
<dbReference type="SUPFAM" id="SSF48300">
    <property type="entry name" value="Ribosomal protein L7/12, oligomerisation (N-terminal) domain"/>
    <property type="match status" value="1"/>
</dbReference>
<comment type="caution">
    <text evidence="4">The sequence shown here is derived from an EMBL/GenBank/DDBJ whole genome shotgun (WGS) entry which is preliminary data.</text>
</comment>
<evidence type="ECO:0000313" key="5">
    <source>
        <dbReference type="Proteomes" id="UP000789739"/>
    </source>
</evidence>
<dbReference type="OrthoDB" id="2438563at2759"/>
<keyword evidence="5" id="KW-1185">Reference proteome</keyword>
<dbReference type="GO" id="GO:0003735">
    <property type="term" value="F:structural constituent of ribosome"/>
    <property type="evidence" value="ECO:0007669"/>
    <property type="project" value="InterPro"/>
</dbReference>
<accession>A0A9N9ARB2</accession>
<evidence type="ECO:0000256" key="2">
    <source>
        <dbReference type="ARBA" id="ARBA00023274"/>
    </source>
</evidence>
<sequence>MSEIKSSKEVSEIKEKIKSLNLGQVSELIEGLKLDYNIQETAVVQTTTATQESENSEEKGGDVSLKIVKIEEGANKIGIYREIMDIFKEQKGETINLVQAKNLVEKEDKIILENIARVKAEEVKKKLKEKGVEVEIK</sequence>
<dbReference type="InterPro" id="IPR013823">
    <property type="entry name" value="Ribosomal_bL12_C"/>
</dbReference>
<dbReference type="Gene3D" id="3.30.1390.10">
    <property type="match status" value="1"/>
</dbReference>
<dbReference type="InterPro" id="IPR036235">
    <property type="entry name" value="Ribosomal_bL12_oligo_N_sf"/>
</dbReference>
<evidence type="ECO:0000256" key="1">
    <source>
        <dbReference type="ARBA" id="ARBA00022980"/>
    </source>
</evidence>
<protein>
    <submittedName>
        <fullName evidence="4">8772_t:CDS:1</fullName>
    </submittedName>
</protein>
<dbReference type="EMBL" id="CAJVPI010000478">
    <property type="protein sequence ID" value="CAG8539976.1"/>
    <property type="molecule type" value="Genomic_DNA"/>
</dbReference>
<keyword evidence="2" id="KW-0687">Ribonucleoprotein</keyword>
<organism evidence="4 5">
    <name type="scientific">Paraglomus brasilianum</name>
    <dbReference type="NCBI Taxonomy" id="144538"/>
    <lineage>
        <taxon>Eukaryota</taxon>
        <taxon>Fungi</taxon>
        <taxon>Fungi incertae sedis</taxon>
        <taxon>Mucoromycota</taxon>
        <taxon>Glomeromycotina</taxon>
        <taxon>Glomeromycetes</taxon>
        <taxon>Paraglomerales</taxon>
        <taxon>Paraglomeraceae</taxon>
        <taxon>Paraglomus</taxon>
    </lineage>
</organism>
<dbReference type="AlphaFoldDB" id="A0A9N9ARB2"/>
<name>A0A9N9ARB2_9GLOM</name>
<gene>
    <name evidence="4" type="ORF">PBRASI_LOCUS4537</name>
</gene>
<evidence type="ECO:0000313" key="4">
    <source>
        <dbReference type="EMBL" id="CAG8539976.1"/>
    </source>
</evidence>
<dbReference type="Pfam" id="PF00542">
    <property type="entry name" value="Ribosomal_L12"/>
    <property type="match status" value="1"/>
</dbReference>
<dbReference type="InterPro" id="IPR014719">
    <property type="entry name" value="Ribosomal_bL12_C/ClpS-like"/>
</dbReference>
<reference evidence="4" key="1">
    <citation type="submission" date="2021-06" db="EMBL/GenBank/DDBJ databases">
        <authorList>
            <person name="Kallberg Y."/>
            <person name="Tangrot J."/>
            <person name="Rosling A."/>
        </authorList>
    </citation>
    <scope>NUCLEOTIDE SEQUENCE</scope>
    <source>
        <strain evidence="4">BR232B</strain>
    </source>
</reference>
<keyword evidence="1" id="KW-0689">Ribosomal protein</keyword>
<dbReference type="SUPFAM" id="SSF54736">
    <property type="entry name" value="ClpS-like"/>
    <property type="match status" value="1"/>
</dbReference>
<proteinExistence type="predicted"/>
<dbReference type="GO" id="GO:0005840">
    <property type="term" value="C:ribosome"/>
    <property type="evidence" value="ECO:0007669"/>
    <property type="project" value="UniProtKB-KW"/>
</dbReference>
<dbReference type="GO" id="GO:1990904">
    <property type="term" value="C:ribonucleoprotein complex"/>
    <property type="evidence" value="ECO:0007669"/>
    <property type="project" value="UniProtKB-KW"/>
</dbReference>
<evidence type="ECO:0000259" key="3">
    <source>
        <dbReference type="Pfam" id="PF00542"/>
    </source>
</evidence>
<dbReference type="GO" id="GO:0006412">
    <property type="term" value="P:translation"/>
    <property type="evidence" value="ECO:0007669"/>
    <property type="project" value="InterPro"/>
</dbReference>